<proteinExistence type="predicted"/>
<gene>
    <name evidence="1" type="ORF">NCTC10926_00442</name>
</gene>
<evidence type="ECO:0008006" key="3">
    <source>
        <dbReference type="Google" id="ProtNLM"/>
    </source>
</evidence>
<dbReference type="RefSeq" id="WP_115615441.1">
    <property type="nucleotide sequence ID" value="NZ_UFSW01000001.1"/>
</dbReference>
<dbReference type="Proteomes" id="UP000254620">
    <property type="component" value="Unassembled WGS sequence"/>
</dbReference>
<evidence type="ECO:0000313" key="1">
    <source>
        <dbReference type="EMBL" id="SUU97076.1"/>
    </source>
</evidence>
<evidence type="ECO:0000313" key="2">
    <source>
        <dbReference type="Proteomes" id="UP000254620"/>
    </source>
</evidence>
<reference evidence="1 2" key="1">
    <citation type="submission" date="2018-06" db="EMBL/GenBank/DDBJ databases">
        <authorList>
            <consortium name="Pathogen Informatics"/>
            <person name="Doyle S."/>
        </authorList>
    </citation>
    <scope>NUCLEOTIDE SEQUENCE [LARGE SCALE GENOMIC DNA]</scope>
    <source>
        <strain evidence="1 2">NCTC10926</strain>
    </source>
</reference>
<dbReference type="EMBL" id="UFSW01000001">
    <property type="protein sequence ID" value="SUU97076.1"/>
    <property type="molecule type" value="Genomic_DNA"/>
</dbReference>
<dbReference type="InterPro" id="IPR019650">
    <property type="entry name" value="DUF2513"/>
</dbReference>
<dbReference type="Pfam" id="PF10711">
    <property type="entry name" value="DUF2513"/>
    <property type="match status" value="1"/>
</dbReference>
<dbReference type="AlphaFoldDB" id="A0A380X4C9"/>
<sequence length="118" mass="13429">MKRNWELIRKILLKLEQKVDDTPLDSESIKGFPSDVVVYHYQLLAQAELICIEDNSTMGDADFVAINLTWQGHKFLDKIRSDTAWNKIKQIIKTKGIDLSFEAIKLAGKSLLIALLAK</sequence>
<protein>
    <recommendedName>
        <fullName evidence="3">DUF2513 domain-containing protein</fullName>
    </recommendedName>
</protein>
<organism evidence="1 2">
    <name type="scientific">Avibacterium paragallinarum</name>
    <name type="common">Haemophilus gallinarum</name>
    <dbReference type="NCBI Taxonomy" id="728"/>
    <lineage>
        <taxon>Bacteria</taxon>
        <taxon>Pseudomonadati</taxon>
        <taxon>Pseudomonadota</taxon>
        <taxon>Gammaproteobacteria</taxon>
        <taxon>Pasteurellales</taxon>
        <taxon>Pasteurellaceae</taxon>
        <taxon>Avibacterium</taxon>
    </lineage>
</organism>
<name>A0A380X4C9_AVIPA</name>
<accession>A0A380X4C9</accession>